<dbReference type="GO" id="GO:0048861">
    <property type="term" value="P:leukemia inhibitory factor signaling pathway"/>
    <property type="evidence" value="ECO:0007669"/>
    <property type="project" value="TreeGrafter"/>
</dbReference>
<dbReference type="Pfam" id="PF01291">
    <property type="entry name" value="LIF_OSM"/>
    <property type="match status" value="1"/>
</dbReference>
<dbReference type="GO" id="GO:0008083">
    <property type="term" value="F:growth factor activity"/>
    <property type="evidence" value="ECO:0007669"/>
    <property type="project" value="TreeGrafter"/>
</dbReference>
<dbReference type="InterPro" id="IPR009079">
    <property type="entry name" value="4_helix_cytokine-like_core"/>
</dbReference>
<dbReference type="InterPro" id="IPR001581">
    <property type="entry name" value="Leukemia_IF/oncostatin"/>
</dbReference>
<protein>
    <recommendedName>
        <fullName evidence="2">Leukemia inhibitory factor</fullName>
    </recommendedName>
</protein>
<dbReference type="SMART" id="SM00080">
    <property type="entry name" value="LIF_OSM"/>
    <property type="match status" value="1"/>
</dbReference>
<evidence type="ECO:0000256" key="2">
    <source>
        <dbReference type="ARBA" id="ARBA00016836"/>
    </source>
</evidence>
<evidence type="ECO:0000256" key="1">
    <source>
        <dbReference type="ARBA" id="ARBA00004613"/>
    </source>
</evidence>
<dbReference type="GO" id="GO:0045595">
    <property type="term" value="P:regulation of cell differentiation"/>
    <property type="evidence" value="ECO:0007669"/>
    <property type="project" value="TreeGrafter"/>
</dbReference>
<dbReference type="Proteomes" id="UP000694393">
    <property type="component" value="Unplaced"/>
</dbReference>
<dbReference type="GO" id="GO:0005146">
    <property type="term" value="F:leukemia inhibitory factor receptor binding"/>
    <property type="evidence" value="ECO:0007669"/>
    <property type="project" value="InterPro"/>
</dbReference>
<dbReference type="Ensembl" id="ENSPCET00000004457.1">
    <property type="protein sequence ID" value="ENSPCEP00000004317.1"/>
    <property type="gene ID" value="ENSPCEG00000003481.1"/>
</dbReference>
<dbReference type="GO" id="GO:0005615">
    <property type="term" value="C:extracellular space"/>
    <property type="evidence" value="ECO:0007669"/>
    <property type="project" value="UniProtKB-KW"/>
</dbReference>
<name>A0A8C8RE36_9SAUR</name>
<dbReference type="Gene3D" id="1.20.1250.10">
    <property type="match status" value="1"/>
</dbReference>
<dbReference type="GO" id="GO:0006955">
    <property type="term" value="P:immune response"/>
    <property type="evidence" value="ECO:0007669"/>
    <property type="project" value="InterPro"/>
</dbReference>
<dbReference type="PANTHER" id="PTHR10633">
    <property type="entry name" value="LEUKEMIA INHIBITORY FACTOR"/>
    <property type="match status" value="1"/>
</dbReference>
<keyword evidence="3" id="KW-0202">Cytokine</keyword>
<sequence>CALRVSSAGQRTASSTQSVFSVAACIASLCFSFQLHHQGFVHDLDQHCYKPVEWFPAGNIMAQPRVLMLQELNRTMARMVAALHHIKKQQETLNKPDAKLLGELQSASGAVRGMLSNIHCALCLLGTVTSPTADIPERPPIMRAFQHKIEGCKVLWNYKVIVTAF</sequence>
<organism evidence="6 7">
    <name type="scientific">Pelusios castaneus</name>
    <name type="common">West African mud turtle</name>
    <dbReference type="NCBI Taxonomy" id="367368"/>
    <lineage>
        <taxon>Eukaryota</taxon>
        <taxon>Metazoa</taxon>
        <taxon>Chordata</taxon>
        <taxon>Craniata</taxon>
        <taxon>Vertebrata</taxon>
        <taxon>Euteleostomi</taxon>
        <taxon>Archelosauria</taxon>
        <taxon>Testudinata</taxon>
        <taxon>Testudines</taxon>
        <taxon>Pleurodira</taxon>
        <taxon>Pelomedusidae</taxon>
        <taxon>Pelusios</taxon>
    </lineage>
</organism>
<keyword evidence="7" id="KW-1185">Reference proteome</keyword>
<evidence type="ECO:0000313" key="6">
    <source>
        <dbReference type="Ensembl" id="ENSPCEP00000004317.1"/>
    </source>
</evidence>
<reference evidence="6" key="2">
    <citation type="submission" date="2025-09" db="UniProtKB">
        <authorList>
            <consortium name="Ensembl"/>
        </authorList>
    </citation>
    <scope>IDENTIFICATION</scope>
</reference>
<dbReference type="InterPro" id="IPR003624">
    <property type="entry name" value="Leukemia_IF"/>
</dbReference>
<dbReference type="PRINTS" id="PR01883">
    <property type="entry name" value="LEUKAEMIAIF"/>
</dbReference>
<evidence type="ECO:0000256" key="3">
    <source>
        <dbReference type="ARBA" id="ARBA00022514"/>
    </source>
</evidence>
<proteinExistence type="predicted"/>
<dbReference type="SUPFAM" id="SSF47266">
    <property type="entry name" value="4-helical cytokines"/>
    <property type="match status" value="1"/>
</dbReference>
<comment type="subcellular location">
    <subcellularLocation>
        <location evidence="1">Secreted</location>
    </subcellularLocation>
</comment>
<dbReference type="GO" id="GO:0005125">
    <property type="term" value="F:cytokine activity"/>
    <property type="evidence" value="ECO:0007669"/>
    <property type="project" value="UniProtKB-KW"/>
</dbReference>
<dbReference type="GO" id="GO:0008284">
    <property type="term" value="P:positive regulation of cell population proliferation"/>
    <property type="evidence" value="ECO:0007669"/>
    <property type="project" value="TreeGrafter"/>
</dbReference>
<accession>A0A8C8RE36</accession>
<dbReference type="AlphaFoldDB" id="A0A8C8RE36"/>
<reference evidence="6" key="1">
    <citation type="submission" date="2025-08" db="UniProtKB">
        <authorList>
            <consortium name="Ensembl"/>
        </authorList>
    </citation>
    <scope>IDENTIFICATION</scope>
</reference>
<dbReference type="PANTHER" id="PTHR10633:SF0">
    <property type="entry name" value="LEUKEMIA INHIBITORY FACTOR"/>
    <property type="match status" value="1"/>
</dbReference>
<evidence type="ECO:0000256" key="5">
    <source>
        <dbReference type="ARBA" id="ARBA00024822"/>
    </source>
</evidence>
<comment type="function">
    <text evidence="5">LIF has the capacity to induce terminal differentiation in leukemic cells. Its activities include the induction of hematopoietic differentiation in normal and myeloid leukemia cells, the induction of neuronal cell differentiation, and the stimulation of acute-phase protein synthesis in hepatocytes.</text>
</comment>
<evidence type="ECO:0000256" key="4">
    <source>
        <dbReference type="ARBA" id="ARBA00022525"/>
    </source>
</evidence>
<keyword evidence="4" id="KW-0964">Secreted</keyword>
<evidence type="ECO:0000313" key="7">
    <source>
        <dbReference type="Proteomes" id="UP000694393"/>
    </source>
</evidence>